<evidence type="ECO:0000256" key="3">
    <source>
        <dbReference type="ARBA" id="ARBA00022692"/>
    </source>
</evidence>
<dbReference type="PANTHER" id="PTHR30572">
    <property type="entry name" value="MEMBRANE COMPONENT OF TRANSPORTER-RELATED"/>
    <property type="match status" value="1"/>
</dbReference>
<keyword evidence="10" id="KW-1185">Reference proteome</keyword>
<name>A0ABP6Q8N8_9ACTN</name>
<keyword evidence="3 7" id="KW-0812">Transmembrane</keyword>
<evidence type="ECO:0000256" key="6">
    <source>
        <dbReference type="ARBA" id="ARBA00038076"/>
    </source>
</evidence>
<evidence type="ECO:0000256" key="2">
    <source>
        <dbReference type="ARBA" id="ARBA00022475"/>
    </source>
</evidence>
<comment type="subcellular location">
    <subcellularLocation>
        <location evidence="1">Cell membrane</location>
        <topology evidence="1">Multi-pass membrane protein</topology>
    </subcellularLocation>
</comment>
<keyword evidence="2" id="KW-1003">Cell membrane</keyword>
<feature type="domain" description="ABC3 transporter permease C-terminal" evidence="8">
    <location>
        <begin position="700"/>
        <end position="811"/>
    </location>
</feature>
<evidence type="ECO:0000259" key="8">
    <source>
        <dbReference type="Pfam" id="PF02687"/>
    </source>
</evidence>
<comment type="caution">
    <text evidence="9">The sequence shown here is derived from an EMBL/GenBank/DDBJ whole genome shotgun (WGS) entry which is preliminary data.</text>
</comment>
<dbReference type="InterPro" id="IPR003838">
    <property type="entry name" value="ABC3_permease_C"/>
</dbReference>
<proteinExistence type="inferred from homology"/>
<feature type="transmembrane region" description="Helical" evidence="7">
    <location>
        <begin position="309"/>
        <end position="339"/>
    </location>
</feature>
<protein>
    <submittedName>
        <fullName evidence="9">ABC transporter permease</fullName>
    </submittedName>
</protein>
<gene>
    <name evidence="9" type="ORF">GCM10010468_29020</name>
</gene>
<dbReference type="Pfam" id="PF02687">
    <property type="entry name" value="FtsX"/>
    <property type="match status" value="2"/>
</dbReference>
<dbReference type="InterPro" id="IPR050250">
    <property type="entry name" value="Macrolide_Exporter_MacB"/>
</dbReference>
<feature type="transmembrane region" description="Helical" evidence="7">
    <location>
        <begin position="696"/>
        <end position="721"/>
    </location>
</feature>
<feature type="transmembrane region" description="Helical" evidence="7">
    <location>
        <begin position="431"/>
        <end position="451"/>
    </location>
</feature>
<organism evidence="9 10">
    <name type="scientific">Actinocorallia longicatena</name>
    <dbReference type="NCBI Taxonomy" id="111803"/>
    <lineage>
        <taxon>Bacteria</taxon>
        <taxon>Bacillati</taxon>
        <taxon>Actinomycetota</taxon>
        <taxon>Actinomycetes</taxon>
        <taxon>Streptosporangiales</taxon>
        <taxon>Thermomonosporaceae</taxon>
        <taxon>Actinocorallia</taxon>
    </lineage>
</organism>
<comment type="similarity">
    <text evidence="6">Belongs to the ABC-4 integral membrane protein family.</text>
</comment>
<feature type="transmembrane region" description="Helical" evidence="7">
    <location>
        <begin position="783"/>
        <end position="802"/>
    </location>
</feature>
<evidence type="ECO:0000256" key="7">
    <source>
        <dbReference type="SAM" id="Phobius"/>
    </source>
</evidence>
<evidence type="ECO:0000313" key="10">
    <source>
        <dbReference type="Proteomes" id="UP001501237"/>
    </source>
</evidence>
<dbReference type="PANTHER" id="PTHR30572:SF4">
    <property type="entry name" value="ABC TRANSPORTER PERMEASE YTRF"/>
    <property type="match status" value="1"/>
</dbReference>
<feature type="transmembrane region" description="Helical" evidence="7">
    <location>
        <begin position="359"/>
        <end position="383"/>
    </location>
</feature>
<evidence type="ECO:0000256" key="5">
    <source>
        <dbReference type="ARBA" id="ARBA00023136"/>
    </source>
</evidence>
<feature type="transmembrane region" description="Helical" evidence="7">
    <location>
        <begin position="750"/>
        <end position="771"/>
    </location>
</feature>
<feature type="transmembrane region" description="Helical" evidence="7">
    <location>
        <begin position="481"/>
        <end position="502"/>
    </location>
</feature>
<evidence type="ECO:0000256" key="4">
    <source>
        <dbReference type="ARBA" id="ARBA00022989"/>
    </source>
</evidence>
<feature type="transmembrane region" description="Helical" evidence="7">
    <location>
        <begin position="264"/>
        <end position="289"/>
    </location>
</feature>
<dbReference type="Proteomes" id="UP001501237">
    <property type="component" value="Unassembled WGS sequence"/>
</dbReference>
<keyword evidence="4 7" id="KW-1133">Transmembrane helix</keyword>
<sequence>MIRLTLRELNARKRRLAGSFVAVLLGVAFLAGTLVLGDTLENGITTLIGRAYEGTDVSVRNAANVADQPGARRGNINAALLPRVRAVEGVLAAEPVIQGVGEPTRTDGKAIGVQGPRTAGNWITDPRLNPWRIAEGRAPRAPGEIVIDRKAAGDGDLRLGDRTFVLVPDRVPVTIVGILTFGEADTLGGTSFVAFTYEDARRHLLSIPDQVTSIAVKATGGTSGTVLAGRLQDVLPPGVEAITGDDLAAENIDAVGVFLDVVRAFLSVLAAVSLLVAAFSIHNTFAILVAQRTREAALLRVIGASRRQILAGVLVEASLLGLAGALAGGAAGYGLAALLKRLFTAMGFGPPTLPLSYDLSPLLIAVPVGVVVTLVACVAPAVRAGRVSPFEAMRATAVETGGRFRPPAGAVIGTAAAALLTWAVAAGNLGLAGGGAVLALIATVVLGPLAARPFTGLAGSALPGVTGRLARENTLRSPRRTAGAATSLMIGVGVVTLFTIFASSLSATVERDASDAFSGDLVVDAGGFGNAGFSPRLETDVAALPQVAAAAGLGNAQARIDGEVRGVAIADPVRLSGVLRLGRPADGLAVSTDTGLAAGTPVRVTFPDGAVETLPVASTFHPIGGFSDYVIPRSAWRPHVAQQLDARVYVRLRPGAVLADAEKAVERASAVHGSPDVQTRPEFVDARTEPVRDLLMIVYVMLALAILIALTGIANTLSLAVHERTRELGLLRAVGATRQQVKATIRWESLLVALFGTAGGVALGTVLGWVLVEAGGSVFDLPLPPIAIILAVGASAGVLAAIRPARRAARLPVITALAAL</sequence>
<evidence type="ECO:0000313" key="9">
    <source>
        <dbReference type="EMBL" id="GAA3210826.1"/>
    </source>
</evidence>
<keyword evidence="5 7" id="KW-0472">Membrane</keyword>
<feature type="transmembrane region" description="Helical" evidence="7">
    <location>
        <begin position="404"/>
        <end position="425"/>
    </location>
</feature>
<accession>A0ABP6Q8N8</accession>
<reference evidence="10" key="1">
    <citation type="journal article" date="2019" name="Int. J. Syst. Evol. Microbiol.">
        <title>The Global Catalogue of Microorganisms (GCM) 10K type strain sequencing project: providing services to taxonomists for standard genome sequencing and annotation.</title>
        <authorList>
            <consortium name="The Broad Institute Genomics Platform"/>
            <consortium name="The Broad Institute Genome Sequencing Center for Infectious Disease"/>
            <person name="Wu L."/>
            <person name="Ma J."/>
        </authorList>
    </citation>
    <scope>NUCLEOTIDE SEQUENCE [LARGE SCALE GENOMIC DNA]</scope>
    <source>
        <strain evidence="10">JCM 9377</strain>
    </source>
</reference>
<dbReference type="EMBL" id="BAAAUV010000006">
    <property type="protein sequence ID" value="GAA3210826.1"/>
    <property type="molecule type" value="Genomic_DNA"/>
</dbReference>
<evidence type="ECO:0000256" key="1">
    <source>
        <dbReference type="ARBA" id="ARBA00004651"/>
    </source>
</evidence>
<feature type="domain" description="ABC3 transporter permease C-terminal" evidence="8">
    <location>
        <begin position="268"/>
        <end position="389"/>
    </location>
</feature>
<dbReference type="RefSeq" id="WP_344827848.1">
    <property type="nucleotide sequence ID" value="NZ_BAAAUV010000006.1"/>
</dbReference>